<gene>
    <name evidence="1" type="ORF">QCA50_005294</name>
</gene>
<dbReference type="InterPro" id="IPR032675">
    <property type="entry name" value="LRR_dom_sf"/>
</dbReference>
<evidence type="ECO:0000313" key="2">
    <source>
        <dbReference type="Proteomes" id="UP001385951"/>
    </source>
</evidence>
<name>A0AAW0GJD1_9APHY</name>
<protein>
    <recommendedName>
        <fullName evidence="3">F-box domain-containing protein</fullName>
    </recommendedName>
</protein>
<sequence>MHRSLQIPEIIRNIFSLSDDDHEGRKALAQCCLTCRFFYEPAADALWYHLPDLAPLLKCLPEEFVFETNHPDEDTEEEDRDGEALPPEYSKYKILYLRRIPEADEHWMRAERHARRVRIMRSFSPVFKETVNISALQALMSRCRFRQIPDPPSSPFLPNLRELSWPFFQNEGIAFTSIPLLAGPHLRKFRSYALYRPPEGPYAAQVSQTLLEFPVNFPLLESIEMPSAFMGVWSVVGEVFSTILQDLHHLRRVVLPSVDLTQEALQHLSALPHIEQLDMAGEHMVANFVSPVPSVPFFPSLRIIKFMEIPDLPACTMFIKSLAHRQLESVEIYGDGRSFMVHTMADYARALEPHKTLQKVVLHPNRTHVPDVPPDSPPLDFSFVRPLLSLPVLTTIDVSAPSGVDLNDNDFLQMSMSWPHIERLVIRSIGRSRRTPSATFDSFLHVVHHCPRLKSFQLHLEPTITSEGMTKATTQTSDSAIEWLTINYRSPIPPHETERLCKLILDLFPKLRFLRAVASPRMDADMVPTAESWSSFCTLIKGKIKERTGVAY</sequence>
<dbReference type="Proteomes" id="UP001385951">
    <property type="component" value="Unassembled WGS sequence"/>
</dbReference>
<comment type="caution">
    <text evidence="1">The sequence shown here is derived from an EMBL/GenBank/DDBJ whole genome shotgun (WGS) entry which is preliminary data.</text>
</comment>
<dbReference type="Gene3D" id="3.80.10.10">
    <property type="entry name" value="Ribonuclease Inhibitor"/>
    <property type="match status" value="1"/>
</dbReference>
<evidence type="ECO:0008006" key="3">
    <source>
        <dbReference type="Google" id="ProtNLM"/>
    </source>
</evidence>
<dbReference type="AlphaFoldDB" id="A0AAW0GJD1"/>
<organism evidence="1 2">
    <name type="scientific">Cerrena zonata</name>
    <dbReference type="NCBI Taxonomy" id="2478898"/>
    <lineage>
        <taxon>Eukaryota</taxon>
        <taxon>Fungi</taxon>
        <taxon>Dikarya</taxon>
        <taxon>Basidiomycota</taxon>
        <taxon>Agaricomycotina</taxon>
        <taxon>Agaricomycetes</taxon>
        <taxon>Polyporales</taxon>
        <taxon>Cerrenaceae</taxon>
        <taxon>Cerrena</taxon>
    </lineage>
</organism>
<proteinExistence type="predicted"/>
<accession>A0AAW0GJD1</accession>
<dbReference type="SUPFAM" id="SSF52047">
    <property type="entry name" value="RNI-like"/>
    <property type="match status" value="1"/>
</dbReference>
<evidence type="ECO:0000313" key="1">
    <source>
        <dbReference type="EMBL" id="KAK7691889.1"/>
    </source>
</evidence>
<keyword evidence="2" id="KW-1185">Reference proteome</keyword>
<dbReference type="EMBL" id="JASBNA010000005">
    <property type="protein sequence ID" value="KAK7691889.1"/>
    <property type="molecule type" value="Genomic_DNA"/>
</dbReference>
<reference evidence="1 2" key="1">
    <citation type="submission" date="2022-09" db="EMBL/GenBank/DDBJ databases">
        <authorList>
            <person name="Palmer J.M."/>
        </authorList>
    </citation>
    <scope>NUCLEOTIDE SEQUENCE [LARGE SCALE GENOMIC DNA]</scope>
    <source>
        <strain evidence="1 2">DSM 7382</strain>
    </source>
</reference>